<dbReference type="RefSeq" id="WP_083210183.1">
    <property type="nucleotide sequence ID" value="NZ_VWXL01000046.1"/>
</dbReference>
<accession>A0A6N8HXR3</accession>
<dbReference type="AlphaFoldDB" id="A0A6N8HXR3"/>
<dbReference type="Pfam" id="PF06722">
    <property type="entry name" value="EryCIII-like_C"/>
    <property type="match status" value="1"/>
</dbReference>
<feature type="domain" description="Erythromycin biosynthesis protein CIII-like C-terminal" evidence="1">
    <location>
        <begin position="333"/>
        <end position="423"/>
    </location>
</feature>
<dbReference type="SUPFAM" id="SSF53756">
    <property type="entry name" value="UDP-Glycosyltransferase/glycogen phosphorylase"/>
    <property type="match status" value="1"/>
</dbReference>
<dbReference type="PANTHER" id="PTHR21015">
    <property type="entry name" value="UDP-N-ACETYLGLUCOSAMINE--N-ACETYLMURAMYL-(PENTAPEPTIDE) PYROPHOSPHORYL-UNDECAPRENOL N-ACETYLGLUCOSAMINE TRANSFERASE 1"/>
    <property type="match status" value="1"/>
</dbReference>
<dbReference type="EMBL" id="VWXL01000046">
    <property type="protein sequence ID" value="MVB10616.1"/>
    <property type="molecule type" value="Genomic_DNA"/>
</dbReference>
<keyword evidence="3" id="KW-1185">Reference proteome</keyword>
<name>A0A6N8HXR3_9FIRM</name>
<dbReference type="GO" id="GO:0016757">
    <property type="term" value="F:glycosyltransferase activity"/>
    <property type="evidence" value="ECO:0007669"/>
    <property type="project" value="TreeGrafter"/>
</dbReference>
<evidence type="ECO:0000259" key="1">
    <source>
        <dbReference type="Pfam" id="PF06722"/>
    </source>
</evidence>
<gene>
    <name evidence="2" type="ORF">CAFE_13110</name>
</gene>
<dbReference type="PANTHER" id="PTHR21015:SF22">
    <property type="entry name" value="GLYCOSYLTRANSFERASE"/>
    <property type="match status" value="1"/>
</dbReference>
<organism evidence="2 3">
    <name type="scientific">Caproicibacter fermentans</name>
    <dbReference type="NCBI Taxonomy" id="2576756"/>
    <lineage>
        <taxon>Bacteria</taxon>
        <taxon>Bacillati</taxon>
        <taxon>Bacillota</taxon>
        <taxon>Clostridia</taxon>
        <taxon>Eubacteriales</taxon>
        <taxon>Acutalibacteraceae</taxon>
        <taxon>Caproicibacter</taxon>
    </lineage>
</organism>
<reference evidence="2 3" key="1">
    <citation type="submission" date="2019-09" db="EMBL/GenBank/DDBJ databases">
        <title>Genome sequence of Clostridium sp. EA1.</title>
        <authorList>
            <person name="Poehlein A."/>
            <person name="Bengelsdorf F.R."/>
            <person name="Daniel R."/>
        </authorList>
    </citation>
    <scope>NUCLEOTIDE SEQUENCE [LARGE SCALE GENOMIC DNA]</scope>
    <source>
        <strain evidence="2 3">EA1</strain>
    </source>
</reference>
<dbReference type="Proteomes" id="UP000469440">
    <property type="component" value="Unassembled WGS sequence"/>
</dbReference>
<evidence type="ECO:0000313" key="3">
    <source>
        <dbReference type="Proteomes" id="UP000469440"/>
    </source>
</evidence>
<dbReference type="Gene3D" id="3.40.50.2000">
    <property type="entry name" value="Glycogen Phosphorylase B"/>
    <property type="match status" value="2"/>
</dbReference>
<sequence>MTRPRARKAIYKMGEKKVRIVFCSLFQDAGEATRALELARGLRRQCPPGLSPEIIFLSHGGRFDEAFAEAGFSVTPAKPALPGVGFRQDLKTSALEFVGDAGLAAELLRGEYEAMLEIRPDFVIHGFWPVAGMAAKLTGTPEICYLPVPFEPKAFSTWLLQDLPDFVGPLTLLPKTVRMKIMAAIPKSLKLKIPLLRQKNLIRAFELAGGKENRPENLFDMLKSDFTIINDFSVFYEGKPLPENFAVTGPLYPKGTRDAEIDPEIQRRLKPDSGKLKIFCTLGSSGGKDFLLEAIRALKRMENCTSVVLCPPSVCPFQEAKNVAGGSPDLYLTDAFVPALKVNKMADVVLSHGGQGTLQTAVASGTPVVGFAVQPEQQINLEHIVSFGAAVRLPSRRWKADAICGALKTVGTDPHYRSKMQILQKLLTEIDGETEAAKAIWNFCSSQR</sequence>
<proteinExistence type="predicted"/>
<dbReference type="InterPro" id="IPR010610">
    <property type="entry name" value="EryCIII-like_C"/>
</dbReference>
<protein>
    <recommendedName>
        <fullName evidence="1">Erythromycin biosynthesis protein CIII-like C-terminal domain-containing protein</fullName>
    </recommendedName>
</protein>
<evidence type="ECO:0000313" key="2">
    <source>
        <dbReference type="EMBL" id="MVB10616.1"/>
    </source>
</evidence>
<comment type="caution">
    <text evidence="2">The sequence shown here is derived from an EMBL/GenBank/DDBJ whole genome shotgun (WGS) entry which is preliminary data.</text>
</comment>